<gene>
    <name evidence="3" type="ORF">QNJ86_09535</name>
</gene>
<keyword evidence="4" id="KW-1185">Reference proteome</keyword>
<comment type="caution">
    <text evidence="3">The sequence shown here is derived from an EMBL/GenBank/DDBJ whole genome shotgun (WGS) entry which is preliminary data.</text>
</comment>
<dbReference type="InterPro" id="IPR036390">
    <property type="entry name" value="WH_DNA-bd_sf"/>
</dbReference>
<dbReference type="Pfam" id="PF12802">
    <property type="entry name" value="MarR_2"/>
    <property type="match status" value="1"/>
</dbReference>
<evidence type="ECO:0000313" key="4">
    <source>
        <dbReference type="Proteomes" id="UP001232750"/>
    </source>
</evidence>
<dbReference type="PANTHER" id="PTHR33164:SF99">
    <property type="entry name" value="MARR FAMILY REGULATORY PROTEIN"/>
    <property type="match status" value="1"/>
</dbReference>
<name>A0ABT7DND3_9ACTN</name>
<protein>
    <submittedName>
        <fullName evidence="3">MarR family winged helix-turn-helix transcriptional regulator</fullName>
    </submittedName>
</protein>
<feature type="compositionally biased region" description="Low complexity" evidence="1">
    <location>
        <begin position="146"/>
        <end position="161"/>
    </location>
</feature>
<dbReference type="SUPFAM" id="SSF46785">
    <property type="entry name" value="Winged helix' DNA-binding domain"/>
    <property type="match status" value="1"/>
</dbReference>
<dbReference type="InterPro" id="IPR000835">
    <property type="entry name" value="HTH_MarR-typ"/>
</dbReference>
<dbReference type="Proteomes" id="UP001232750">
    <property type="component" value="Unassembled WGS sequence"/>
</dbReference>
<dbReference type="EMBL" id="JASJEU010000019">
    <property type="protein sequence ID" value="MDJ1651039.1"/>
    <property type="molecule type" value="Genomic_DNA"/>
</dbReference>
<evidence type="ECO:0000256" key="1">
    <source>
        <dbReference type="SAM" id="MobiDB-lite"/>
    </source>
</evidence>
<dbReference type="RefSeq" id="WP_283832382.1">
    <property type="nucleotide sequence ID" value="NZ_JASJEU010000019.1"/>
</dbReference>
<evidence type="ECO:0000259" key="2">
    <source>
        <dbReference type="PROSITE" id="PS50995"/>
    </source>
</evidence>
<dbReference type="PANTHER" id="PTHR33164">
    <property type="entry name" value="TRANSCRIPTIONAL REGULATOR, MARR FAMILY"/>
    <property type="match status" value="1"/>
</dbReference>
<dbReference type="InterPro" id="IPR036388">
    <property type="entry name" value="WH-like_DNA-bd_sf"/>
</dbReference>
<organism evidence="3 4">
    <name type="scientific">Gordonibacter faecis</name>
    <dbReference type="NCBI Taxonomy" id="3047475"/>
    <lineage>
        <taxon>Bacteria</taxon>
        <taxon>Bacillati</taxon>
        <taxon>Actinomycetota</taxon>
        <taxon>Coriobacteriia</taxon>
        <taxon>Eggerthellales</taxon>
        <taxon>Eggerthellaceae</taxon>
        <taxon>Gordonibacter</taxon>
    </lineage>
</organism>
<feature type="domain" description="HTH marR-type" evidence="2">
    <location>
        <begin position="5"/>
        <end position="139"/>
    </location>
</feature>
<dbReference type="Gene3D" id="1.10.10.10">
    <property type="entry name" value="Winged helix-like DNA-binding domain superfamily/Winged helix DNA-binding domain"/>
    <property type="match status" value="1"/>
</dbReference>
<dbReference type="PROSITE" id="PS50995">
    <property type="entry name" value="HTH_MARR_2"/>
    <property type="match status" value="1"/>
</dbReference>
<evidence type="ECO:0000313" key="3">
    <source>
        <dbReference type="EMBL" id="MDJ1651039.1"/>
    </source>
</evidence>
<dbReference type="InterPro" id="IPR039422">
    <property type="entry name" value="MarR/SlyA-like"/>
</dbReference>
<reference evidence="3 4" key="1">
    <citation type="submission" date="2023-05" db="EMBL/GenBank/DDBJ databases">
        <title>Gordonibacter KGMB12511T sp. nov., isolated from faeces of healthy Korean.</title>
        <authorList>
            <person name="Kim H.S."/>
            <person name="Kim J.-S."/>
            <person name="Suh M.K."/>
            <person name="Eom M.K."/>
            <person name="Do H.E."/>
            <person name="Lee J.-S."/>
        </authorList>
    </citation>
    <scope>NUCLEOTIDE SEQUENCE [LARGE SCALE GENOMIC DNA]</scope>
    <source>
        <strain evidence="3 4">KGMB12511</strain>
    </source>
</reference>
<sequence length="169" mass="18663">MEDSFAELMRELYLLMERMRRSRVAPTPEGVTPLEARTMIAVDEMGRHGETRPGRIAEFAHTTPSALSQAFKSLEEKGLIERHRSEGDCRGVTVTLTPEGERFAAEGRRLHSEHMKEVMAYVGEEDVRHLVRILRKIVDFHDNAASAAPGDAAPADATPNPEGGEAPCA</sequence>
<dbReference type="SMART" id="SM00347">
    <property type="entry name" value="HTH_MARR"/>
    <property type="match status" value="1"/>
</dbReference>
<dbReference type="PRINTS" id="PR00598">
    <property type="entry name" value="HTHMARR"/>
</dbReference>
<feature type="region of interest" description="Disordered" evidence="1">
    <location>
        <begin position="146"/>
        <end position="169"/>
    </location>
</feature>
<proteinExistence type="predicted"/>
<accession>A0ABT7DND3</accession>